<evidence type="ECO:0000256" key="5">
    <source>
        <dbReference type="ARBA" id="ARBA00023237"/>
    </source>
</evidence>
<keyword evidence="4" id="KW-0472">Membrane</keyword>
<feature type="signal peptide" evidence="6">
    <location>
        <begin position="1"/>
        <end position="21"/>
    </location>
</feature>
<dbReference type="CDD" id="cd08977">
    <property type="entry name" value="SusD"/>
    <property type="match status" value="1"/>
</dbReference>
<dbReference type="InterPro" id="IPR033985">
    <property type="entry name" value="SusD-like_N"/>
</dbReference>
<evidence type="ECO:0000256" key="1">
    <source>
        <dbReference type="ARBA" id="ARBA00004442"/>
    </source>
</evidence>
<sequence>MKTFNKLISLAIISMTSLVYTACSDSFFDRYPTDSMQMETYLKNDTELQNILFNGYYHLQDITLNVNYVNSLATDEGYDYKKNNSVDHINLNESTWDATLGITSEIWEHCFNMINRCNNVLLKLDNATEANRTQYEGEACFLRAYAYFTLVRLFGPVPVTKTPIENYSTLYSYGRSSVDEVYNLIKEDLKTAINNLPDNYSGDNMKGRATRIAAYTMQADVFMTLQDFTSAQKSIENILTYANQNGEKLGLESDVLRIHASDNPMGKEIIFAAQYNNGATVVANPLMGRSIPAATPSTQPAYIYPDGTKSTITTSQGTSCMLMTWELYNTFKANSNDQRFQKLVYNGIYTNEYVSVASEEVDVTKEGYTYLPVTLKYFDFGNEGMTTCASGNDNIIYRFADVLLMYAECLNEIGAPESAANYLNQVRTRAGLANTTAATQEEMDIAIENERMLELCFEGHRWYDLVRRERITKVMENHFAHRIQGLNPTLQSGNNGMTVNNASDVTGTPGTWKWTGSSAAILFGIPYDQIQLSGDWKQNELY</sequence>
<dbReference type="GO" id="GO:0009279">
    <property type="term" value="C:cell outer membrane"/>
    <property type="evidence" value="ECO:0007669"/>
    <property type="project" value="UniProtKB-SubCell"/>
</dbReference>
<comment type="subcellular location">
    <subcellularLocation>
        <location evidence="1">Cell outer membrane</location>
    </subcellularLocation>
</comment>
<comment type="similarity">
    <text evidence="2">Belongs to the SusD family.</text>
</comment>
<evidence type="ECO:0000313" key="10">
    <source>
        <dbReference type="Proteomes" id="UP000285650"/>
    </source>
</evidence>
<evidence type="ECO:0000259" key="7">
    <source>
        <dbReference type="Pfam" id="PF07980"/>
    </source>
</evidence>
<evidence type="ECO:0000313" key="9">
    <source>
        <dbReference type="EMBL" id="RHE90110.1"/>
    </source>
</evidence>
<dbReference type="AlphaFoldDB" id="A0A414L631"/>
<protein>
    <submittedName>
        <fullName evidence="9">RagB/SusD family nutrient uptake outer membrane protein</fullName>
    </submittedName>
</protein>
<organism evidence="9 10">
    <name type="scientific">Bacteroides intestinalis</name>
    <dbReference type="NCBI Taxonomy" id="329854"/>
    <lineage>
        <taxon>Bacteria</taxon>
        <taxon>Pseudomonadati</taxon>
        <taxon>Bacteroidota</taxon>
        <taxon>Bacteroidia</taxon>
        <taxon>Bacteroidales</taxon>
        <taxon>Bacteroidaceae</taxon>
        <taxon>Bacteroides</taxon>
    </lineage>
</organism>
<keyword evidence="5" id="KW-0998">Cell outer membrane</keyword>
<evidence type="ECO:0000256" key="6">
    <source>
        <dbReference type="SAM" id="SignalP"/>
    </source>
</evidence>
<gene>
    <name evidence="9" type="ORF">DW712_16330</name>
</gene>
<dbReference type="Proteomes" id="UP000285650">
    <property type="component" value="Unassembled WGS sequence"/>
</dbReference>
<feature type="chain" id="PRO_5019202447" evidence="6">
    <location>
        <begin position="22"/>
        <end position="542"/>
    </location>
</feature>
<accession>A0A414L631</accession>
<dbReference type="EMBL" id="QSKV01000011">
    <property type="protein sequence ID" value="RHE90110.1"/>
    <property type="molecule type" value="Genomic_DNA"/>
</dbReference>
<dbReference type="InterPro" id="IPR012944">
    <property type="entry name" value="SusD_RagB_dom"/>
</dbReference>
<dbReference type="Pfam" id="PF07980">
    <property type="entry name" value="SusD_RagB"/>
    <property type="match status" value="1"/>
</dbReference>
<name>A0A414L631_9BACE</name>
<reference evidence="9 10" key="1">
    <citation type="submission" date="2018-08" db="EMBL/GenBank/DDBJ databases">
        <title>A genome reference for cultivated species of the human gut microbiota.</title>
        <authorList>
            <person name="Zou Y."/>
            <person name="Xue W."/>
            <person name="Luo G."/>
        </authorList>
    </citation>
    <scope>NUCLEOTIDE SEQUENCE [LARGE SCALE GENOMIC DNA]</scope>
    <source>
        <strain evidence="9 10">AM27-17</strain>
    </source>
</reference>
<dbReference type="RefSeq" id="WP_118222882.1">
    <property type="nucleotide sequence ID" value="NZ_JADMTM010000029.1"/>
</dbReference>
<dbReference type="SUPFAM" id="SSF48452">
    <property type="entry name" value="TPR-like"/>
    <property type="match status" value="1"/>
</dbReference>
<evidence type="ECO:0000256" key="3">
    <source>
        <dbReference type="ARBA" id="ARBA00022729"/>
    </source>
</evidence>
<evidence type="ECO:0000256" key="4">
    <source>
        <dbReference type="ARBA" id="ARBA00023136"/>
    </source>
</evidence>
<evidence type="ECO:0000259" key="8">
    <source>
        <dbReference type="Pfam" id="PF14322"/>
    </source>
</evidence>
<comment type="caution">
    <text evidence="9">The sequence shown here is derived from an EMBL/GenBank/DDBJ whole genome shotgun (WGS) entry which is preliminary data.</text>
</comment>
<dbReference type="InterPro" id="IPR011990">
    <property type="entry name" value="TPR-like_helical_dom_sf"/>
</dbReference>
<feature type="domain" description="SusD-like N-terminal" evidence="8">
    <location>
        <begin position="34"/>
        <end position="221"/>
    </location>
</feature>
<dbReference type="Pfam" id="PF14322">
    <property type="entry name" value="SusD-like_3"/>
    <property type="match status" value="1"/>
</dbReference>
<keyword evidence="3 6" id="KW-0732">Signal</keyword>
<proteinExistence type="inferred from homology"/>
<dbReference type="Gene3D" id="1.25.40.390">
    <property type="match status" value="1"/>
</dbReference>
<evidence type="ECO:0000256" key="2">
    <source>
        <dbReference type="ARBA" id="ARBA00006275"/>
    </source>
</evidence>
<feature type="domain" description="RagB/SusD" evidence="7">
    <location>
        <begin position="267"/>
        <end position="542"/>
    </location>
</feature>